<protein>
    <submittedName>
        <fullName evidence="1">Uncharacterized protein</fullName>
    </submittedName>
</protein>
<sequence>MHGDGGNTGSQDFPGPLGVQTQISAKAQRAFIFLWGKDNQLTSGYINTTNMAYGLVALDPKSMDILAAWYPEEKNQTLGYTYMEYIVGTNEILVSSTQGNIWVVKRGTCQGRPYLKTIRTINLLPQLREGEQLLNAMFDINRNIWFTTGAVQLGADGSLANSTTYGYITPGEKVYKARLDSETVENGLAIAGTNVYMITSPSGKNNKPNAPGYMYSLTTKGGAEGGIATRWRMSYAAGARTGLDPNTAITARGSGATPALLDDKYVAITDNDSPRLHLNVYHQAPQADSSKQLVCQVQLFTDSKGSVQNSVLAHHDTKRNKYGIMILNSYGGPALFTGQDGQTLDGKYNDMSGMAGGITRVDVDQHGKCSVRWSKDTKSKAVSVLSTRNGLVYHYVQDIQRAATKDEYVWYLMGRDWVTGEEKFQVRTGSGGAFNDNWTGGALWPDGTFYQSVSNGIVAFRDAAQGSCKPRITGS</sequence>
<keyword evidence="2" id="KW-1185">Reference proteome</keyword>
<name>A0AAJ0CHY0_9HYPO</name>
<reference evidence="1" key="1">
    <citation type="submission" date="2023-06" db="EMBL/GenBank/DDBJ databases">
        <title>Conoideocrella luteorostrata (Hypocreales: Clavicipitaceae), a potential biocontrol fungus for elongate hemlock scale in United States Christmas tree production areas.</title>
        <authorList>
            <person name="Barrett H."/>
            <person name="Lovett B."/>
            <person name="Macias A.M."/>
            <person name="Stajich J.E."/>
            <person name="Kasson M.T."/>
        </authorList>
    </citation>
    <scope>NUCLEOTIDE SEQUENCE</scope>
    <source>
        <strain evidence="1">ARSEF 14590</strain>
    </source>
</reference>
<proteinExistence type="predicted"/>
<evidence type="ECO:0000313" key="2">
    <source>
        <dbReference type="Proteomes" id="UP001251528"/>
    </source>
</evidence>
<gene>
    <name evidence="1" type="ORF">QQS21_010300</name>
</gene>
<organism evidence="1 2">
    <name type="scientific">Conoideocrella luteorostrata</name>
    <dbReference type="NCBI Taxonomy" id="1105319"/>
    <lineage>
        <taxon>Eukaryota</taxon>
        <taxon>Fungi</taxon>
        <taxon>Dikarya</taxon>
        <taxon>Ascomycota</taxon>
        <taxon>Pezizomycotina</taxon>
        <taxon>Sordariomycetes</taxon>
        <taxon>Hypocreomycetidae</taxon>
        <taxon>Hypocreales</taxon>
        <taxon>Clavicipitaceae</taxon>
        <taxon>Conoideocrella</taxon>
    </lineage>
</organism>
<dbReference type="AlphaFoldDB" id="A0AAJ0CHY0"/>
<comment type="caution">
    <text evidence="1">The sequence shown here is derived from an EMBL/GenBank/DDBJ whole genome shotgun (WGS) entry which is preliminary data.</text>
</comment>
<dbReference type="Proteomes" id="UP001251528">
    <property type="component" value="Unassembled WGS sequence"/>
</dbReference>
<accession>A0AAJ0CHY0</accession>
<evidence type="ECO:0000313" key="1">
    <source>
        <dbReference type="EMBL" id="KAK2591997.1"/>
    </source>
</evidence>
<dbReference type="EMBL" id="JASWJB010000295">
    <property type="protein sequence ID" value="KAK2591997.1"/>
    <property type="molecule type" value="Genomic_DNA"/>
</dbReference>